<dbReference type="GO" id="GO:0003676">
    <property type="term" value="F:nucleic acid binding"/>
    <property type="evidence" value="ECO:0007669"/>
    <property type="project" value="InterPro"/>
</dbReference>
<dbReference type="Ensembl" id="ENSNVIT00000035532.1">
    <property type="protein sequence ID" value="ENSNVIP00000030670.1"/>
    <property type="gene ID" value="ENSNVIG00000023621.1"/>
</dbReference>
<dbReference type="Gene3D" id="3.40.50.300">
    <property type="entry name" value="P-loop containing nucleotide triphosphate hydrolases"/>
    <property type="match status" value="1"/>
</dbReference>
<dbReference type="Pfam" id="PF13307">
    <property type="entry name" value="Helicase_C_2"/>
    <property type="match status" value="1"/>
</dbReference>
<organism evidence="2 3">
    <name type="scientific">Neovison vison</name>
    <name type="common">American mink</name>
    <name type="synonym">Mustela vison</name>
    <dbReference type="NCBI Taxonomy" id="452646"/>
    <lineage>
        <taxon>Eukaryota</taxon>
        <taxon>Metazoa</taxon>
        <taxon>Chordata</taxon>
        <taxon>Craniata</taxon>
        <taxon>Vertebrata</taxon>
        <taxon>Euteleostomi</taxon>
        <taxon>Mammalia</taxon>
        <taxon>Eutheria</taxon>
        <taxon>Laurasiatheria</taxon>
        <taxon>Carnivora</taxon>
        <taxon>Caniformia</taxon>
        <taxon>Musteloidea</taxon>
        <taxon>Mustelidae</taxon>
        <taxon>Mustelinae</taxon>
        <taxon>Neogale</taxon>
    </lineage>
</organism>
<dbReference type="GO" id="GO:0016818">
    <property type="term" value="F:hydrolase activity, acting on acid anhydrides, in phosphorus-containing anhydrides"/>
    <property type="evidence" value="ECO:0007669"/>
    <property type="project" value="InterPro"/>
</dbReference>
<dbReference type="GO" id="GO:0003678">
    <property type="term" value="F:DNA helicase activity"/>
    <property type="evidence" value="ECO:0007669"/>
    <property type="project" value="TreeGrafter"/>
</dbReference>
<dbReference type="InterPro" id="IPR006555">
    <property type="entry name" value="ATP-dep_Helicase_C"/>
</dbReference>
<keyword evidence="3" id="KW-1185">Reference proteome</keyword>
<sequence length="128" mass="14182">MREGINFSDNLGRCVVMVGMPYPNIRSPELQEKMAYLDQTLVSISSVPRQGHQAPEGFCQHSASGSVVSPSTYPGKAASLDPRLCRGQSHLWSCLCCYEEGQSCLPLSLRFHREKTAQMPAFSFQLLT</sequence>
<evidence type="ECO:0000259" key="1">
    <source>
        <dbReference type="Pfam" id="PF13307"/>
    </source>
</evidence>
<name>A0A8C7C2A4_NEOVI</name>
<feature type="domain" description="ATP-dependent helicase C-terminal" evidence="1">
    <location>
        <begin position="1"/>
        <end position="40"/>
    </location>
</feature>
<dbReference type="InterPro" id="IPR027417">
    <property type="entry name" value="P-loop_NTPase"/>
</dbReference>
<dbReference type="InterPro" id="IPR045028">
    <property type="entry name" value="DinG/Rad3-like"/>
</dbReference>
<dbReference type="GO" id="GO:0034085">
    <property type="term" value="P:establishment of sister chromatid cohesion"/>
    <property type="evidence" value="ECO:0007669"/>
    <property type="project" value="TreeGrafter"/>
</dbReference>
<dbReference type="Proteomes" id="UP000694425">
    <property type="component" value="Unplaced"/>
</dbReference>
<evidence type="ECO:0000313" key="3">
    <source>
        <dbReference type="Proteomes" id="UP000694425"/>
    </source>
</evidence>
<dbReference type="GO" id="GO:0005524">
    <property type="term" value="F:ATP binding"/>
    <property type="evidence" value="ECO:0007669"/>
    <property type="project" value="InterPro"/>
</dbReference>
<dbReference type="GO" id="GO:0005634">
    <property type="term" value="C:nucleus"/>
    <property type="evidence" value="ECO:0007669"/>
    <property type="project" value="TreeGrafter"/>
</dbReference>
<dbReference type="PANTHER" id="PTHR11472">
    <property type="entry name" value="DNA REPAIR DEAD HELICASE RAD3/XP-D SUBFAMILY MEMBER"/>
    <property type="match status" value="1"/>
</dbReference>
<dbReference type="GO" id="GO:0006139">
    <property type="term" value="P:nucleobase-containing compound metabolic process"/>
    <property type="evidence" value="ECO:0007669"/>
    <property type="project" value="InterPro"/>
</dbReference>
<reference evidence="2" key="1">
    <citation type="submission" date="2025-08" db="UniProtKB">
        <authorList>
            <consortium name="Ensembl"/>
        </authorList>
    </citation>
    <scope>IDENTIFICATION</scope>
</reference>
<proteinExistence type="predicted"/>
<accession>A0A8C7C2A4</accession>
<dbReference type="PANTHER" id="PTHR11472:SF41">
    <property type="entry name" value="ATP-DEPENDENT DNA HELICASE DDX11-RELATED"/>
    <property type="match status" value="1"/>
</dbReference>
<dbReference type="AlphaFoldDB" id="A0A8C7C2A4"/>
<dbReference type="GeneTree" id="ENSGT00910000148460"/>
<reference evidence="2" key="2">
    <citation type="submission" date="2025-09" db="UniProtKB">
        <authorList>
            <consortium name="Ensembl"/>
        </authorList>
    </citation>
    <scope>IDENTIFICATION</scope>
</reference>
<evidence type="ECO:0000313" key="2">
    <source>
        <dbReference type="Ensembl" id="ENSNVIP00000030670.1"/>
    </source>
</evidence>
<protein>
    <recommendedName>
        <fullName evidence="1">ATP-dependent helicase C-terminal domain-containing protein</fullName>
    </recommendedName>
</protein>